<dbReference type="GO" id="GO:0007165">
    <property type="term" value="P:signal transduction"/>
    <property type="evidence" value="ECO:0007669"/>
    <property type="project" value="InterPro"/>
</dbReference>
<evidence type="ECO:0000313" key="3">
    <source>
        <dbReference type="EMBL" id="VVA98342.1"/>
    </source>
</evidence>
<feature type="domain" description="NAF" evidence="2">
    <location>
        <begin position="1"/>
        <end position="47"/>
    </location>
</feature>
<dbReference type="AlphaFoldDB" id="A0A565B9X9"/>
<organism evidence="3 4">
    <name type="scientific">Arabis nemorensis</name>
    <dbReference type="NCBI Taxonomy" id="586526"/>
    <lineage>
        <taxon>Eukaryota</taxon>
        <taxon>Viridiplantae</taxon>
        <taxon>Streptophyta</taxon>
        <taxon>Embryophyta</taxon>
        <taxon>Tracheophyta</taxon>
        <taxon>Spermatophyta</taxon>
        <taxon>Magnoliopsida</taxon>
        <taxon>eudicotyledons</taxon>
        <taxon>Gunneridae</taxon>
        <taxon>Pentapetalae</taxon>
        <taxon>rosids</taxon>
        <taxon>malvids</taxon>
        <taxon>Brassicales</taxon>
        <taxon>Brassicaceae</taxon>
        <taxon>Arabideae</taxon>
        <taxon>Arabis</taxon>
    </lineage>
</organism>
<dbReference type="InterPro" id="IPR004041">
    <property type="entry name" value="NAF_dom"/>
</dbReference>
<keyword evidence="4" id="KW-1185">Reference proteome</keyword>
<dbReference type="Gene3D" id="3.30.310.80">
    <property type="entry name" value="Kinase associated domain 1, KA1"/>
    <property type="match status" value="1"/>
</dbReference>
<sequence length="74" mass="8438">MSSGFDLSSLLESKRKLRSMFTSRRSASEIMENIKGIGKEMNMMVKKTKDFKVKLQGKMEGRKKTDFSDGRGIN</sequence>
<dbReference type="Proteomes" id="UP000489600">
    <property type="component" value="Unassembled WGS sequence"/>
</dbReference>
<feature type="region of interest" description="Disordered" evidence="1">
    <location>
        <begin position="55"/>
        <end position="74"/>
    </location>
</feature>
<evidence type="ECO:0000259" key="2">
    <source>
        <dbReference type="Pfam" id="PF03822"/>
    </source>
</evidence>
<proteinExistence type="predicted"/>
<protein>
    <recommendedName>
        <fullName evidence="2">NAF domain-containing protein</fullName>
    </recommendedName>
</protein>
<dbReference type="Pfam" id="PF03822">
    <property type="entry name" value="NAF"/>
    <property type="match status" value="1"/>
</dbReference>
<dbReference type="EMBL" id="CABITT030000003">
    <property type="protein sequence ID" value="VVA98342.1"/>
    <property type="molecule type" value="Genomic_DNA"/>
</dbReference>
<evidence type="ECO:0000313" key="4">
    <source>
        <dbReference type="Proteomes" id="UP000489600"/>
    </source>
</evidence>
<accession>A0A565B9X9</accession>
<gene>
    <name evidence="3" type="ORF">ANE_LOCUS8787</name>
</gene>
<reference evidence="3" key="1">
    <citation type="submission" date="2019-07" db="EMBL/GenBank/DDBJ databases">
        <authorList>
            <person name="Dittberner H."/>
        </authorList>
    </citation>
    <scope>NUCLEOTIDE SEQUENCE [LARGE SCALE GENOMIC DNA]</scope>
</reference>
<comment type="caution">
    <text evidence="3">The sequence shown here is derived from an EMBL/GenBank/DDBJ whole genome shotgun (WGS) entry which is preliminary data.</text>
</comment>
<evidence type="ECO:0000256" key="1">
    <source>
        <dbReference type="SAM" id="MobiDB-lite"/>
    </source>
</evidence>
<name>A0A565B9X9_9BRAS</name>